<sequence length="714" mass="80415">MAPRILSPAIINGPFTVTDLITLLTLIFFATEVVAYHNFVIENYSVVQGNVLGQFDVLSLGECSLRCLAQSECAGFNYFINNDEKAQCLLVGYKKAVSDADLPLHEAVLYGATRISLDANCSTRTFAFEKLSNMEAQVDDLTLESTVVNTTEQCLGMCQKRLDCRAAQFNRRNLSCDLLVASPNTVYNVRRYFVHNDDVDLYENNCVEVPMSSSKCNFMRLSTAGYTDLFDEIVTDVAEAEECERICVTQTNVGDPCRSYTHDSWKQLCYLSHYDGRGSGRSPLNTRNKNLTYGSLDDCIDFALKCRNDALEIRGSSMRLFSGSLKTKRLKDVICERTVTSSYQFSVFLPYKECGIEETTVPFPSYSGLIHVKEGSTTLVTIRDKLLQVHCHIHPQVDTVDQAISTQMEVHDTNRTDRVLANKIIFVPSQPPPRTRYSLRVLNMDDAETDVVHANDEGWLSLTVNEGPQSQISVSNMVARDINTKETIKLINDDGCVVHNSILGISRPSSREVRYKINFGGFHDQAQLIYQALVETCTFDCYPKCNQKLWLDEGDKPVDESHNTIRRRRAIGARQIELTQDIYKVHGSRITVVTGMSSKHQRDSSGFLGDQKVPELRSGRQNLHDDEVHIEVVESRPISSALEQCFSDDITCLFTVILASIQLFLLASCLCIVYCYIQQWRSYRSLHEAASPVRIEYELNGQTDSSKLNTARPQ</sequence>
<feature type="transmembrane region" description="Helical" evidence="1">
    <location>
        <begin position="653"/>
        <end position="677"/>
    </location>
</feature>
<dbReference type="InterPro" id="IPR052774">
    <property type="entry name" value="Celegans_DevNeuronal_Protein"/>
</dbReference>
<dbReference type="Pfam" id="PF00024">
    <property type="entry name" value="PAN_1"/>
    <property type="match status" value="2"/>
</dbReference>
<reference evidence="5" key="1">
    <citation type="submission" date="2020-12" db="UniProtKB">
        <authorList>
            <consortium name="WormBaseParasite"/>
        </authorList>
    </citation>
    <scope>IDENTIFICATION</scope>
    <source>
        <strain evidence="5">MHco3</strain>
    </source>
</reference>
<keyword evidence="1" id="KW-0472">Membrane</keyword>
<evidence type="ECO:0000313" key="5">
    <source>
        <dbReference type="WBParaSite" id="HCON_00103360-00001"/>
    </source>
</evidence>
<dbReference type="GO" id="GO:0009653">
    <property type="term" value="P:anatomical structure morphogenesis"/>
    <property type="evidence" value="ECO:0007669"/>
    <property type="project" value="TreeGrafter"/>
</dbReference>
<dbReference type="InterPro" id="IPR001507">
    <property type="entry name" value="ZP_dom"/>
</dbReference>
<dbReference type="SMART" id="SM00473">
    <property type="entry name" value="PAN_AP"/>
    <property type="match status" value="3"/>
</dbReference>
<dbReference type="PANTHER" id="PTHR47327">
    <property type="entry name" value="FI18240P1-RELATED"/>
    <property type="match status" value="1"/>
</dbReference>
<evidence type="ECO:0000313" key="4">
    <source>
        <dbReference type="Proteomes" id="UP000025227"/>
    </source>
</evidence>
<dbReference type="PANTHER" id="PTHR47327:SF17">
    <property type="entry name" value="CUTICLIN-LIKE"/>
    <property type="match status" value="1"/>
</dbReference>
<dbReference type="InterPro" id="IPR003609">
    <property type="entry name" value="Pan_app"/>
</dbReference>
<dbReference type="OrthoDB" id="5855871at2759"/>
<feature type="domain" description="Apple" evidence="2">
    <location>
        <begin position="121"/>
        <end position="206"/>
    </location>
</feature>
<keyword evidence="4" id="KW-1185">Reference proteome</keyword>
<dbReference type="AlphaFoldDB" id="A0A7I5EAG3"/>
<dbReference type="SMART" id="SM00241">
    <property type="entry name" value="ZP"/>
    <property type="match status" value="1"/>
</dbReference>
<protein>
    <submittedName>
        <fullName evidence="5">PAN domain protein</fullName>
    </submittedName>
</protein>
<dbReference type="Proteomes" id="UP000025227">
    <property type="component" value="Unplaced"/>
</dbReference>
<proteinExistence type="predicted"/>
<keyword evidence="1" id="KW-1133">Transmembrane helix</keyword>
<dbReference type="OMA" id="CIVYCYI"/>
<organism evidence="4 5">
    <name type="scientific">Haemonchus contortus</name>
    <name type="common">Barber pole worm</name>
    <dbReference type="NCBI Taxonomy" id="6289"/>
    <lineage>
        <taxon>Eukaryota</taxon>
        <taxon>Metazoa</taxon>
        <taxon>Ecdysozoa</taxon>
        <taxon>Nematoda</taxon>
        <taxon>Chromadorea</taxon>
        <taxon>Rhabditida</taxon>
        <taxon>Rhabditina</taxon>
        <taxon>Rhabditomorpha</taxon>
        <taxon>Strongyloidea</taxon>
        <taxon>Trichostrongylidae</taxon>
        <taxon>Haemonchus</taxon>
    </lineage>
</organism>
<dbReference type="Gene3D" id="3.50.4.10">
    <property type="entry name" value="Hepatocyte Growth Factor"/>
    <property type="match status" value="2"/>
</dbReference>
<accession>A0A7I5EAG3</accession>
<evidence type="ECO:0000259" key="2">
    <source>
        <dbReference type="PROSITE" id="PS50948"/>
    </source>
</evidence>
<feature type="domain" description="Apple" evidence="2">
    <location>
        <begin position="216"/>
        <end position="299"/>
    </location>
</feature>
<feature type="domain" description="ZP" evidence="3">
    <location>
        <begin position="305"/>
        <end position="552"/>
    </location>
</feature>
<evidence type="ECO:0000259" key="3">
    <source>
        <dbReference type="PROSITE" id="PS51034"/>
    </source>
</evidence>
<dbReference type="PROSITE" id="PS51034">
    <property type="entry name" value="ZP_2"/>
    <property type="match status" value="1"/>
</dbReference>
<evidence type="ECO:0000256" key="1">
    <source>
        <dbReference type="SAM" id="Phobius"/>
    </source>
</evidence>
<dbReference type="CDD" id="cd01099">
    <property type="entry name" value="PAN_AP_HGF"/>
    <property type="match status" value="1"/>
</dbReference>
<name>A0A7I5EAG3_HAECO</name>
<dbReference type="SUPFAM" id="SSF57414">
    <property type="entry name" value="Hairpin loop containing domain-like"/>
    <property type="match status" value="2"/>
</dbReference>
<dbReference type="WBParaSite" id="HCON_00103360-00001">
    <property type="protein sequence ID" value="HCON_00103360-00001"/>
    <property type="gene ID" value="HCON_00103360"/>
</dbReference>
<dbReference type="PROSITE" id="PS50948">
    <property type="entry name" value="PAN"/>
    <property type="match status" value="2"/>
</dbReference>
<keyword evidence="1" id="KW-0812">Transmembrane</keyword>